<dbReference type="AlphaFoldDB" id="A0A0C3GDK3"/>
<dbReference type="OrthoDB" id="3451222at2759"/>
<proteinExistence type="predicted"/>
<dbReference type="EMBL" id="KN832890">
    <property type="protein sequence ID" value="KIM94240.1"/>
    <property type="molecule type" value="Genomic_DNA"/>
</dbReference>
<sequence length="288" mass="31835">MYIRSLPGTLVNKPTIEVPGPKSKACTKQLDAIFDGCAVQFVVDYTKSNGNLLLSSAMISSLVNRPAIGNFPSSDFSSLLRDGLMHATPQTSLRRGREVTRQKKPSAWKTSMLRLNSPPAASSAVNIKSGSLEGIVNSEYIYTQDGSDRQIYECTNVEDFDNHVETAQLNTRAWVMQERFLSCRTVHFSAGQNILGTWQRAQTARRSASNSIQNFQGYSTALDATVTINFLQSLIEDYSKRGLSNPTNRAVAFCVIWSSGSHGKSSLVRRKIRQLWFLPSQKSSLAAI</sequence>
<reference evidence="2" key="2">
    <citation type="submission" date="2015-01" db="EMBL/GenBank/DDBJ databases">
        <title>Evolutionary Origins and Diversification of the Mycorrhizal Mutualists.</title>
        <authorList>
            <consortium name="DOE Joint Genome Institute"/>
            <consortium name="Mycorrhizal Genomics Consortium"/>
            <person name="Kohler A."/>
            <person name="Kuo A."/>
            <person name="Nagy L.G."/>
            <person name="Floudas D."/>
            <person name="Copeland A."/>
            <person name="Barry K.W."/>
            <person name="Cichocki N."/>
            <person name="Veneault-Fourrey C."/>
            <person name="LaButti K."/>
            <person name="Lindquist E.A."/>
            <person name="Lipzen A."/>
            <person name="Lundell T."/>
            <person name="Morin E."/>
            <person name="Murat C."/>
            <person name="Riley R."/>
            <person name="Ohm R."/>
            <person name="Sun H."/>
            <person name="Tunlid A."/>
            <person name="Henrissat B."/>
            <person name="Grigoriev I.V."/>
            <person name="Hibbett D.S."/>
            <person name="Martin F."/>
        </authorList>
    </citation>
    <scope>NUCLEOTIDE SEQUENCE [LARGE SCALE GENOMIC DNA]</scope>
    <source>
        <strain evidence="2">Zn</strain>
    </source>
</reference>
<evidence type="ECO:0000313" key="2">
    <source>
        <dbReference type="Proteomes" id="UP000054321"/>
    </source>
</evidence>
<organism evidence="1 2">
    <name type="scientific">Oidiodendron maius (strain Zn)</name>
    <dbReference type="NCBI Taxonomy" id="913774"/>
    <lineage>
        <taxon>Eukaryota</taxon>
        <taxon>Fungi</taxon>
        <taxon>Dikarya</taxon>
        <taxon>Ascomycota</taxon>
        <taxon>Pezizomycotina</taxon>
        <taxon>Leotiomycetes</taxon>
        <taxon>Leotiomycetes incertae sedis</taxon>
        <taxon>Myxotrichaceae</taxon>
        <taxon>Oidiodendron</taxon>
    </lineage>
</organism>
<evidence type="ECO:0000313" key="1">
    <source>
        <dbReference type="EMBL" id="KIM94240.1"/>
    </source>
</evidence>
<dbReference type="HOGENOM" id="CLU_966739_0_0_1"/>
<protein>
    <submittedName>
        <fullName evidence="1">Uncharacterized protein</fullName>
    </submittedName>
</protein>
<gene>
    <name evidence="1" type="ORF">OIDMADRAFT_34815</name>
</gene>
<dbReference type="InParanoid" id="A0A0C3GDK3"/>
<keyword evidence="2" id="KW-1185">Reference proteome</keyword>
<accession>A0A0C3GDK3</accession>
<dbReference type="Proteomes" id="UP000054321">
    <property type="component" value="Unassembled WGS sequence"/>
</dbReference>
<dbReference type="STRING" id="913774.A0A0C3GDK3"/>
<reference evidence="1 2" key="1">
    <citation type="submission" date="2014-04" db="EMBL/GenBank/DDBJ databases">
        <authorList>
            <consortium name="DOE Joint Genome Institute"/>
            <person name="Kuo A."/>
            <person name="Martino E."/>
            <person name="Perotto S."/>
            <person name="Kohler A."/>
            <person name="Nagy L.G."/>
            <person name="Floudas D."/>
            <person name="Copeland A."/>
            <person name="Barry K.W."/>
            <person name="Cichocki N."/>
            <person name="Veneault-Fourrey C."/>
            <person name="LaButti K."/>
            <person name="Lindquist E.A."/>
            <person name="Lipzen A."/>
            <person name="Lundell T."/>
            <person name="Morin E."/>
            <person name="Murat C."/>
            <person name="Sun H."/>
            <person name="Tunlid A."/>
            <person name="Henrissat B."/>
            <person name="Grigoriev I.V."/>
            <person name="Hibbett D.S."/>
            <person name="Martin F."/>
            <person name="Nordberg H.P."/>
            <person name="Cantor M.N."/>
            <person name="Hua S.X."/>
        </authorList>
    </citation>
    <scope>NUCLEOTIDE SEQUENCE [LARGE SCALE GENOMIC DNA]</scope>
    <source>
        <strain evidence="1 2">Zn</strain>
    </source>
</reference>
<name>A0A0C3GDK3_OIDMZ</name>